<dbReference type="EMBL" id="FTPD01000067">
    <property type="protein sequence ID" value="SIT59116.1"/>
    <property type="molecule type" value="Genomic_DNA"/>
</dbReference>
<name>A0A1R3VGS8_9HYPH</name>
<dbReference type="Proteomes" id="UP000188388">
    <property type="component" value="Unassembled WGS sequence"/>
</dbReference>
<keyword evidence="2" id="KW-0808">Transferase</keyword>
<reference evidence="3" key="1">
    <citation type="submission" date="2017-01" db="EMBL/GenBank/DDBJ databases">
        <authorList>
            <person name="Brunel B."/>
        </authorList>
    </citation>
    <scope>NUCLEOTIDE SEQUENCE [LARGE SCALE GENOMIC DNA]</scope>
</reference>
<accession>A0A1R3VGS8</accession>
<dbReference type="InterPro" id="IPR029063">
    <property type="entry name" value="SAM-dependent_MTases_sf"/>
</dbReference>
<evidence type="ECO:0000313" key="2">
    <source>
        <dbReference type="EMBL" id="SIT59116.1"/>
    </source>
</evidence>
<dbReference type="AlphaFoldDB" id="A0A1R3VGS8"/>
<dbReference type="GO" id="GO:0008757">
    <property type="term" value="F:S-adenosylmethionine-dependent methyltransferase activity"/>
    <property type="evidence" value="ECO:0007669"/>
    <property type="project" value="InterPro"/>
</dbReference>
<dbReference type="InterPro" id="IPR013216">
    <property type="entry name" value="Methyltransf_11"/>
</dbReference>
<dbReference type="CDD" id="cd02440">
    <property type="entry name" value="AdoMet_MTases"/>
    <property type="match status" value="1"/>
</dbReference>
<dbReference type="Pfam" id="PF08241">
    <property type="entry name" value="Methyltransf_11"/>
    <property type="match status" value="1"/>
</dbReference>
<dbReference type="Gene3D" id="3.40.50.150">
    <property type="entry name" value="Vaccinia Virus protein VP39"/>
    <property type="match status" value="1"/>
</dbReference>
<proteinExistence type="predicted"/>
<dbReference type="PANTHER" id="PTHR43591:SF24">
    <property type="entry name" value="2-METHOXY-6-POLYPRENYL-1,4-BENZOQUINOL METHYLASE, MITOCHONDRIAL"/>
    <property type="match status" value="1"/>
</dbReference>
<sequence length="269" mass="29428">MAEATRHDAWQAGDSYDLYMGRWSRQIAPPFLDWLDPAEGLDWLEVGCGTGALSAAILARCNPRSQVSIDPSEGFLAKARANVPDKRVAFLAGDAQALAVESGSKDMVVSALVLNFVPDRQKSLAEMRRVARPGATIGFYVWDYPGGGVEFMRAFWTAATALDPGAIDLTEDRRFPFCTRDGLTDLAEKAGLGSVDCTRIEAPAVFKDFEDYWHPFTLGAGPAPGYCMSLDPAARQRLMERLRDSLPRGEGGSIPLKTRAWAVKAKVRR</sequence>
<dbReference type="GO" id="GO:0032259">
    <property type="term" value="P:methylation"/>
    <property type="evidence" value="ECO:0007669"/>
    <property type="project" value="UniProtKB-KW"/>
</dbReference>
<evidence type="ECO:0000259" key="1">
    <source>
        <dbReference type="Pfam" id="PF08241"/>
    </source>
</evidence>
<dbReference type="SUPFAM" id="SSF53335">
    <property type="entry name" value="S-adenosyl-L-methionine-dependent methyltransferases"/>
    <property type="match status" value="1"/>
</dbReference>
<organism evidence="2 3">
    <name type="scientific">Mesorhizobium prunaredense</name>
    <dbReference type="NCBI Taxonomy" id="1631249"/>
    <lineage>
        <taxon>Bacteria</taxon>
        <taxon>Pseudomonadati</taxon>
        <taxon>Pseudomonadota</taxon>
        <taxon>Alphaproteobacteria</taxon>
        <taxon>Hyphomicrobiales</taxon>
        <taxon>Phyllobacteriaceae</taxon>
        <taxon>Mesorhizobium</taxon>
    </lineage>
</organism>
<keyword evidence="3" id="KW-1185">Reference proteome</keyword>
<dbReference type="RefSeq" id="WP_077382425.1">
    <property type="nucleotide sequence ID" value="NZ_FTPD01000067.1"/>
</dbReference>
<protein>
    <submittedName>
        <fullName evidence="2">Methyltransferase type 11</fullName>
    </submittedName>
</protein>
<dbReference type="STRING" id="1631249.BQ8794_70046"/>
<dbReference type="PANTHER" id="PTHR43591">
    <property type="entry name" value="METHYLTRANSFERASE"/>
    <property type="match status" value="1"/>
</dbReference>
<keyword evidence="2" id="KW-0489">Methyltransferase</keyword>
<gene>
    <name evidence="2" type="ORF">BQ8794_70046</name>
</gene>
<evidence type="ECO:0000313" key="3">
    <source>
        <dbReference type="Proteomes" id="UP000188388"/>
    </source>
</evidence>
<feature type="domain" description="Methyltransferase type 11" evidence="1">
    <location>
        <begin position="44"/>
        <end position="137"/>
    </location>
</feature>